<keyword evidence="13" id="KW-1185">Reference proteome</keyword>
<proteinExistence type="inferred from homology"/>
<keyword evidence="5 10" id="KW-1133">Transmembrane helix</keyword>
<evidence type="ECO:0000256" key="4">
    <source>
        <dbReference type="ARBA" id="ARBA00022946"/>
    </source>
</evidence>
<dbReference type="InterPro" id="IPR008839">
    <property type="entry name" value="MDM33_fungi"/>
</dbReference>
<dbReference type="GO" id="GO:0007007">
    <property type="term" value="P:inner mitochondrial membrane organization"/>
    <property type="evidence" value="ECO:0007669"/>
    <property type="project" value="EnsemblFungi"/>
</dbReference>
<keyword evidence="6 11" id="KW-0175">Coiled coil</keyword>
<sequence length="477" mass="55996">MKLIQNHLLRKDTFGSNRTIYPIHVLLIKRRLLPTQKAYFHQNRIQFSEKKSQFTNNVDKFINDKKWNSLKTKIHQTKTNCNATMLELLKHLRFAKHSIQEANKKLLEQEKEASDKRLTYNTDLQTNDKIENLPSERELHRRTWSRKLEFYLDSLQETIFTATKALNDVTGYSGIQKLRNSIELMESQLESTKQELKATKLQHLTSKHRKDASQKKLNELLQRKSTWSPSDLEIFTKVYKEDANNLKEEERLKVLVNEIEIKQEQLNDDLYRAILTRYHEEQIWSDKIRRTSTWGTFILMGVNILLFTVFQLLLEPWKRRRLTRSFEDKVKVALEQFSKDHVGLVNTPENSEDGEKIIQEDNTLNMTKSVEVLKNPTEKKNTLNDANHIPVINEINEYESSKISIKDIRSLNDLFDVVKYAFFSSMVIINSISARFRNLDLSHLNAQNSLRSLDIYIFSGLSFLIGTVFTSLLRSAS</sequence>
<keyword evidence="8 10" id="KW-0472">Membrane</keyword>
<evidence type="ECO:0000256" key="7">
    <source>
        <dbReference type="ARBA" id="ARBA00023128"/>
    </source>
</evidence>
<accession>I2H2U2</accession>
<gene>
    <name evidence="12" type="primary">TBLA0D01870</name>
    <name evidence="12" type="ORF">TBLA_0D01870</name>
</gene>
<keyword evidence="3 10" id="KW-0999">Mitochondrion inner membrane</keyword>
<comment type="subcellular location">
    <subcellularLocation>
        <location evidence="10">Mitochondrion inner membrane</location>
        <topology evidence="10">Multi-pass membrane protein</topology>
    </subcellularLocation>
</comment>
<evidence type="ECO:0000256" key="5">
    <source>
        <dbReference type="ARBA" id="ARBA00022989"/>
    </source>
</evidence>
<evidence type="ECO:0000256" key="9">
    <source>
        <dbReference type="ARBA" id="ARBA00024807"/>
    </source>
</evidence>
<dbReference type="EMBL" id="HE806319">
    <property type="protein sequence ID" value="CCH60694.1"/>
    <property type="molecule type" value="Genomic_DNA"/>
</dbReference>
<dbReference type="OrthoDB" id="5595506at2759"/>
<evidence type="ECO:0000313" key="13">
    <source>
        <dbReference type="Proteomes" id="UP000002866"/>
    </source>
</evidence>
<evidence type="ECO:0000256" key="11">
    <source>
        <dbReference type="SAM" id="Coils"/>
    </source>
</evidence>
<evidence type="ECO:0000256" key="8">
    <source>
        <dbReference type="ARBA" id="ARBA00023136"/>
    </source>
</evidence>
<dbReference type="PANTHER" id="PTHR31961:SF3">
    <property type="entry name" value="SENSITIVE TO HIGH EXPRESSION PROTEIN 9, MITOCHONDRIAL"/>
    <property type="match status" value="1"/>
</dbReference>
<evidence type="ECO:0000256" key="1">
    <source>
        <dbReference type="ARBA" id="ARBA00007472"/>
    </source>
</evidence>
<dbReference type="KEGG" id="tbl:TBLA_0D01870"/>
<dbReference type="RefSeq" id="XP_004180213.1">
    <property type="nucleotide sequence ID" value="XM_004180165.1"/>
</dbReference>
<protein>
    <recommendedName>
        <fullName evidence="10">Sensitive to high expression protein 9, mitochondrial</fullName>
    </recommendedName>
</protein>
<comment type="subunit">
    <text evidence="10">Homooligomer.</text>
</comment>
<comment type="function">
    <text evidence="9">Required for the maintenance of the structure of the mitochondrial inner membrane. Involved in mitochondrial morphology. Causes growth arrest when highly overexpressed.</text>
</comment>
<keyword evidence="4 10" id="KW-0809">Transit peptide</keyword>
<feature type="transmembrane region" description="Helical" evidence="10">
    <location>
        <begin position="294"/>
        <end position="314"/>
    </location>
</feature>
<dbReference type="FunCoup" id="I2H2U2">
    <property type="interactions" value="59"/>
</dbReference>
<comment type="similarity">
    <text evidence="1 10">Belongs to the SHE9 family.</text>
</comment>
<dbReference type="InParanoid" id="I2H2U2"/>
<dbReference type="PANTHER" id="PTHR31961">
    <property type="entry name" value="SENSITIVE TO HIGH EXPRESSION PROTEIN 9, MITOCHONDRIAL"/>
    <property type="match status" value="1"/>
</dbReference>
<dbReference type="GO" id="GO:0005743">
    <property type="term" value="C:mitochondrial inner membrane"/>
    <property type="evidence" value="ECO:0007669"/>
    <property type="project" value="UniProtKB-SubCell"/>
</dbReference>
<feature type="coiled-coil region" evidence="11">
    <location>
        <begin position="175"/>
        <end position="202"/>
    </location>
</feature>
<dbReference type="Proteomes" id="UP000002866">
    <property type="component" value="Chromosome 4"/>
</dbReference>
<dbReference type="GeneID" id="14495730"/>
<evidence type="ECO:0000256" key="3">
    <source>
        <dbReference type="ARBA" id="ARBA00022792"/>
    </source>
</evidence>
<organism evidence="12 13">
    <name type="scientific">Henningerozyma blattae (strain ATCC 34711 / CBS 6284 / DSM 70876 / NBRC 10599 / NRRL Y-10934 / UCD 77-7)</name>
    <name type="common">Yeast</name>
    <name type="synonym">Tetrapisispora blattae</name>
    <dbReference type="NCBI Taxonomy" id="1071380"/>
    <lineage>
        <taxon>Eukaryota</taxon>
        <taxon>Fungi</taxon>
        <taxon>Dikarya</taxon>
        <taxon>Ascomycota</taxon>
        <taxon>Saccharomycotina</taxon>
        <taxon>Saccharomycetes</taxon>
        <taxon>Saccharomycetales</taxon>
        <taxon>Saccharomycetaceae</taxon>
        <taxon>Henningerozyma</taxon>
    </lineage>
</organism>
<feature type="coiled-coil region" evidence="11">
    <location>
        <begin position="92"/>
        <end position="119"/>
    </location>
</feature>
<keyword evidence="2 10" id="KW-0812">Transmembrane</keyword>
<evidence type="ECO:0000256" key="10">
    <source>
        <dbReference type="RuleBase" id="RU364128"/>
    </source>
</evidence>
<dbReference type="HOGENOM" id="CLU_025632_5_1_1"/>
<dbReference type="AlphaFoldDB" id="I2H2U2"/>
<dbReference type="eggNOG" id="ENOG502QQ1E">
    <property type="taxonomic scope" value="Eukaryota"/>
</dbReference>
<dbReference type="Pfam" id="PF05546">
    <property type="entry name" value="She9_MDM33"/>
    <property type="match status" value="1"/>
</dbReference>
<evidence type="ECO:0000313" key="12">
    <source>
        <dbReference type="EMBL" id="CCH60694.1"/>
    </source>
</evidence>
<feature type="transmembrane region" description="Helical" evidence="10">
    <location>
        <begin position="455"/>
        <end position="473"/>
    </location>
</feature>
<evidence type="ECO:0000256" key="6">
    <source>
        <dbReference type="ARBA" id="ARBA00023054"/>
    </source>
</evidence>
<evidence type="ECO:0000256" key="2">
    <source>
        <dbReference type="ARBA" id="ARBA00022692"/>
    </source>
</evidence>
<reference evidence="12 13" key="1">
    <citation type="journal article" date="2011" name="Proc. Natl. Acad. Sci. U.S.A.">
        <title>Evolutionary erosion of yeast sex chromosomes by mating-type switching accidents.</title>
        <authorList>
            <person name="Gordon J.L."/>
            <person name="Armisen D."/>
            <person name="Proux-Wera E."/>
            <person name="Oheigeartaigh S.S."/>
            <person name="Byrne K.P."/>
            <person name="Wolfe K.H."/>
        </authorList>
    </citation>
    <scope>NUCLEOTIDE SEQUENCE [LARGE SCALE GENOMIC DNA]</scope>
    <source>
        <strain evidence="13">ATCC 34711 / CBS 6284 / DSM 70876 / NBRC 10599 / NRRL Y-10934 / UCD 77-7</strain>
    </source>
</reference>
<keyword evidence="7 10" id="KW-0496">Mitochondrion</keyword>
<name>I2H2U2_HENB6</name>